<dbReference type="PANTHER" id="PTHR32063:SF0">
    <property type="entry name" value="SWARMING MOTILITY PROTEIN SWRC"/>
    <property type="match status" value="1"/>
</dbReference>
<dbReference type="PRINTS" id="PR00702">
    <property type="entry name" value="ACRIFLAVINRP"/>
</dbReference>
<dbReference type="SUPFAM" id="SSF82714">
    <property type="entry name" value="Multidrug efflux transporter AcrB TolC docking domain, DN and DC subdomains"/>
    <property type="match status" value="2"/>
</dbReference>
<dbReference type="OrthoDB" id="366306at2"/>
<dbReference type="Proteomes" id="UP000190423">
    <property type="component" value="Unassembled WGS sequence"/>
</dbReference>
<dbReference type="SUPFAM" id="SSF82693">
    <property type="entry name" value="Multidrug efflux transporter AcrB pore domain, PN1, PN2, PC1 and PC2 subdomains"/>
    <property type="match status" value="3"/>
</dbReference>
<feature type="transmembrane region" description="Helical" evidence="2">
    <location>
        <begin position="367"/>
        <end position="391"/>
    </location>
</feature>
<feature type="transmembrane region" description="Helical" evidence="2">
    <location>
        <begin position="545"/>
        <end position="569"/>
    </location>
</feature>
<dbReference type="Gene3D" id="3.30.70.1430">
    <property type="entry name" value="Multidrug efflux transporter AcrB pore domain"/>
    <property type="match status" value="2"/>
</dbReference>
<accession>A0A1T4JHP8</accession>
<dbReference type="InterPro" id="IPR001036">
    <property type="entry name" value="Acrflvin-R"/>
</dbReference>
<feature type="transmembrane region" description="Helical" evidence="2">
    <location>
        <begin position="472"/>
        <end position="495"/>
    </location>
</feature>
<dbReference type="Gene3D" id="3.30.70.1320">
    <property type="entry name" value="Multidrug efflux transporter AcrB pore domain like"/>
    <property type="match status" value="1"/>
</dbReference>
<dbReference type="Gene3D" id="3.30.2090.10">
    <property type="entry name" value="Multidrug efflux transporter AcrB TolC docking domain, DN and DC subdomains"/>
    <property type="match status" value="2"/>
</dbReference>
<feature type="transmembrane region" description="Helical" evidence="2">
    <location>
        <begin position="878"/>
        <end position="897"/>
    </location>
</feature>
<organism evidence="3 4">
    <name type="scientific">Treponema porcinum</name>
    <dbReference type="NCBI Taxonomy" id="261392"/>
    <lineage>
        <taxon>Bacteria</taxon>
        <taxon>Pseudomonadati</taxon>
        <taxon>Spirochaetota</taxon>
        <taxon>Spirochaetia</taxon>
        <taxon>Spirochaetales</taxon>
        <taxon>Treponemataceae</taxon>
        <taxon>Treponema</taxon>
    </lineage>
</organism>
<evidence type="ECO:0000256" key="2">
    <source>
        <dbReference type="SAM" id="Phobius"/>
    </source>
</evidence>
<dbReference type="AlphaFoldDB" id="A0A1T4JHP8"/>
<evidence type="ECO:0000313" key="3">
    <source>
        <dbReference type="EMBL" id="SJZ29658.1"/>
    </source>
</evidence>
<dbReference type="Pfam" id="PF00873">
    <property type="entry name" value="ACR_tran"/>
    <property type="match status" value="1"/>
</dbReference>
<keyword evidence="2" id="KW-0812">Transmembrane</keyword>
<dbReference type="Gene3D" id="3.30.70.1440">
    <property type="entry name" value="Multidrug efflux transporter AcrB pore domain"/>
    <property type="match status" value="1"/>
</dbReference>
<dbReference type="InterPro" id="IPR027463">
    <property type="entry name" value="AcrB_DN_DC_subdom"/>
</dbReference>
<proteinExistence type="predicted"/>
<dbReference type="EMBL" id="FUWG01000002">
    <property type="protein sequence ID" value="SJZ29658.1"/>
    <property type="molecule type" value="Genomic_DNA"/>
</dbReference>
<feature type="transmembrane region" description="Helical" evidence="2">
    <location>
        <begin position="341"/>
        <end position="360"/>
    </location>
</feature>
<feature type="region of interest" description="Disordered" evidence="1">
    <location>
        <begin position="1044"/>
        <end position="1100"/>
    </location>
</feature>
<evidence type="ECO:0000256" key="1">
    <source>
        <dbReference type="SAM" id="MobiDB-lite"/>
    </source>
</evidence>
<keyword evidence="2" id="KW-1133">Transmembrane helix</keyword>
<dbReference type="GO" id="GO:0042910">
    <property type="term" value="F:xenobiotic transmembrane transporter activity"/>
    <property type="evidence" value="ECO:0007669"/>
    <property type="project" value="TreeGrafter"/>
</dbReference>
<feature type="transmembrane region" description="Helical" evidence="2">
    <location>
        <begin position="930"/>
        <end position="951"/>
    </location>
</feature>
<feature type="transmembrane region" description="Helical" evidence="2">
    <location>
        <begin position="397"/>
        <end position="418"/>
    </location>
</feature>
<keyword evidence="2" id="KW-0472">Membrane</keyword>
<reference evidence="3 4" key="1">
    <citation type="submission" date="2017-02" db="EMBL/GenBank/DDBJ databases">
        <authorList>
            <person name="Peterson S.W."/>
        </authorList>
    </citation>
    <scope>NUCLEOTIDE SEQUENCE [LARGE SCALE GENOMIC DNA]</scope>
    <source>
        <strain evidence="3 4">ATCC BAA-908</strain>
    </source>
</reference>
<feature type="transmembrane region" description="Helical" evidence="2">
    <location>
        <begin position="1009"/>
        <end position="1033"/>
    </location>
</feature>
<protein>
    <submittedName>
        <fullName evidence="3">Heavy metal efflux pump, CzcA family/hydrophobe/amphiphile efflux-1 (HAE1) family protein</fullName>
    </submittedName>
</protein>
<dbReference type="GeneID" id="78315485"/>
<dbReference type="GO" id="GO:0005886">
    <property type="term" value="C:plasma membrane"/>
    <property type="evidence" value="ECO:0007669"/>
    <property type="project" value="TreeGrafter"/>
</dbReference>
<gene>
    <name evidence="3" type="ORF">SAMN02745149_00161</name>
</gene>
<dbReference type="RefSeq" id="WP_078932080.1">
    <property type="nucleotide sequence ID" value="NZ_FUWG01000002.1"/>
</dbReference>
<dbReference type="STRING" id="261392.SAMN02745149_00161"/>
<name>A0A1T4JHP8_TREPO</name>
<keyword evidence="4" id="KW-1185">Reference proteome</keyword>
<dbReference type="Gene3D" id="1.20.1640.10">
    <property type="entry name" value="Multidrug efflux transporter AcrB transmembrane domain"/>
    <property type="match status" value="2"/>
</dbReference>
<feature type="compositionally biased region" description="Basic and acidic residues" evidence="1">
    <location>
        <begin position="1067"/>
        <end position="1086"/>
    </location>
</feature>
<dbReference type="SUPFAM" id="SSF82866">
    <property type="entry name" value="Multidrug efflux transporter AcrB transmembrane domain"/>
    <property type="match status" value="2"/>
</dbReference>
<evidence type="ECO:0000313" key="4">
    <source>
        <dbReference type="Proteomes" id="UP000190423"/>
    </source>
</evidence>
<feature type="transmembrane region" description="Helical" evidence="2">
    <location>
        <begin position="904"/>
        <end position="924"/>
    </location>
</feature>
<sequence>MSLSKLAVRKPTTTLIIFILLSALGIYCTTSLPLDLFPDMDIPYMVVYTSYSNAGPEEVERSVTRTMESSLSSVTGLKKLTSTSSTGSSMVMLEFEYGTNLDVAANDIRDKIDLVRNYLPDDADSPIIFQMDPSMMPIMAIVVTGSRTPEELSGYVDDIIQPRLEQIDGVASANVSGGREKAILIDVPRDRLDAYDLTITQIAQMIGAQNITSSGGSIESGDSNYSISAEGTYKSIDDIKGTVVSYKQKSTGGGKPEMVSIMLRDIADVYEGYKETTSEAYLDGKPSVMLMIQKQSGKNSVTTAEKVRKQLKLIEKELPKDVTLIETYNTTDDINNTIHQVVESLVEGIILAVIVLYIFLRSFKSTFIIALSMPISVLITLCLMYFCGFSINMMTLSGLLLGIGMLVDNSVVILENIFSYRERDAKPEVAAVLGSEEMISAITSSTLTTVCIFLPMIMFRKMLGMMGKMFEAFAFTIVFSLLCSLIVAAVLVPVLSSKYLKIEKVSDRKQTGFLGVFDKAMTRFFSWLDKSYARGVAFVLHHKRIVLGGIGVLFILSIFAIKFIGFIFMPAQAETSVSVSLEMPKGTTLEATREVIQQMEANVLNDLKGVKYSTVAVGGSMFSSSSSDSNTATLRITLYSEDERQEGWDNDVSAKEKIRKYFNSFPGAEFTFGSGSMAFANSAIDIVLKTDDLDLARATAKEIQAVIRDKAKDYVNETTMDLEDGLPELKINMDRNRMYELGVTAYTAGSELNAAINGKTASRYDDHGTQIDIDISLDDKDKQTFGDLEQLYVTNSMGQRIPFASFARYEESLAPVAINRENQTRTIRISVEPKDGISLQIVQAEIEKVIRENVVLDENILVSYEGAFADMLETVGNFSIIILMAIILVFAVMASQFESFKDPFIILFTMPLSFIGVIMIYLLAGQMLNVVTVIGMLVLVGTIVNNGIVLVDYTNLLRKRGYPLYEACVEAAGNRLRPILMSTLTTVTSLIPMAFFPGETGGMTQPIGLTVLGGLTFGSLMTLFVMPSIYYIFNTNAERKAAKERRKAARKERELPEIIKRHKRAEKKAAEAKEKPVSLDASKEAETAENENAGDSDKTE</sequence>
<feature type="transmembrane region" description="Helical" evidence="2">
    <location>
        <begin position="439"/>
        <end position="460"/>
    </location>
</feature>
<dbReference type="PANTHER" id="PTHR32063">
    <property type="match status" value="1"/>
</dbReference>